<evidence type="ECO:0000313" key="1">
    <source>
        <dbReference type="EMBL" id="KAI5654925.1"/>
    </source>
</evidence>
<keyword evidence="2" id="KW-1185">Reference proteome</keyword>
<comment type="caution">
    <text evidence="1">The sequence shown here is derived from an EMBL/GenBank/DDBJ whole genome shotgun (WGS) entry which is preliminary data.</text>
</comment>
<accession>A0ACC0A1Y6</accession>
<dbReference type="EMBL" id="CM044707">
    <property type="protein sequence ID" value="KAI5654925.1"/>
    <property type="molecule type" value="Genomic_DNA"/>
</dbReference>
<reference evidence="2" key="1">
    <citation type="journal article" date="2023" name="Nat. Plants">
        <title>Single-cell RNA sequencing provides a high-resolution roadmap for understanding the multicellular compartmentation of specialized metabolism.</title>
        <authorList>
            <person name="Sun S."/>
            <person name="Shen X."/>
            <person name="Li Y."/>
            <person name="Li Y."/>
            <person name="Wang S."/>
            <person name="Li R."/>
            <person name="Zhang H."/>
            <person name="Shen G."/>
            <person name="Guo B."/>
            <person name="Wei J."/>
            <person name="Xu J."/>
            <person name="St-Pierre B."/>
            <person name="Chen S."/>
            <person name="Sun C."/>
        </authorList>
    </citation>
    <scope>NUCLEOTIDE SEQUENCE [LARGE SCALE GENOMIC DNA]</scope>
</reference>
<gene>
    <name evidence="1" type="ORF">M9H77_32112</name>
</gene>
<proteinExistence type="predicted"/>
<organism evidence="1 2">
    <name type="scientific">Catharanthus roseus</name>
    <name type="common">Madagascar periwinkle</name>
    <name type="synonym">Vinca rosea</name>
    <dbReference type="NCBI Taxonomy" id="4058"/>
    <lineage>
        <taxon>Eukaryota</taxon>
        <taxon>Viridiplantae</taxon>
        <taxon>Streptophyta</taxon>
        <taxon>Embryophyta</taxon>
        <taxon>Tracheophyta</taxon>
        <taxon>Spermatophyta</taxon>
        <taxon>Magnoliopsida</taxon>
        <taxon>eudicotyledons</taxon>
        <taxon>Gunneridae</taxon>
        <taxon>Pentapetalae</taxon>
        <taxon>asterids</taxon>
        <taxon>lamiids</taxon>
        <taxon>Gentianales</taxon>
        <taxon>Apocynaceae</taxon>
        <taxon>Rauvolfioideae</taxon>
        <taxon>Vinceae</taxon>
        <taxon>Catharanthinae</taxon>
        <taxon>Catharanthus</taxon>
    </lineage>
</organism>
<sequence length="352" mass="39111">METQIMSPSKRKILLIINCCLLIFGNTGGPLIMRVYFIHGGKRVWLSAWLETGGWPIMFIPLIIAYFHRYKNEGSNAKPILITPRLFLAAAIIGLLTGLDDYFYAIGVAKLPVSTSALIIATQLGFTALFAFILVKQKFSPYSVNAVVLLTIGAAVLALHTSTDRPKGVSKKDYFLGFFMTLAAAALYGFVLPLVELTYKKAKQAISYTLVLEIQLVMCFFATAFCTVGMLINQDFQAIAKESRNFDLGEARYYVVLIMCAISWQCFFLGAIGVIFCGSSLLSGILIAVFLPVTEILAIIFFHENFKVEKAVSLVLSLWGFVSYFYGEFRQSKKQKMNSINQESEKGEFIAA</sequence>
<dbReference type="Proteomes" id="UP001060085">
    <property type="component" value="Linkage Group LG07"/>
</dbReference>
<protein>
    <submittedName>
        <fullName evidence="1">Uncharacterized protein</fullName>
    </submittedName>
</protein>
<name>A0ACC0A1Y6_CATRO</name>
<evidence type="ECO:0000313" key="2">
    <source>
        <dbReference type="Proteomes" id="UP001060085"/>
    </source>
</evidence>